<evidence type="ECO:0000313" key="1">
    <source>
        <dbReference type="EMBL" id="KAJ8045052.1"/>
    </source>
</evidence>
<name>A0A9Q1CGT0_HOLLE</name>
<protein>
    <submittedName>
        <fullName evidence="1">Uncharacterized protein</fullName>
    </submittedName>
</protein>
<dbReference type="OrthoDB" id="10001404at2759"/>
<reference evidence="1" key="1">
    <citation type="submission" date="2021-10" db="EMBL/GenBank/DDBJ databases">
        <title>Tropical sea cucumber genome reveals ecological adaptation and Cuvierian tubules defense mechanism.</title>
        <authorList>
            <person name="Chen T."/>
        </authorList>
    </citation>
    <scope>NUCLEOTIDE SEQUENCE</scope>
    <source>
        <strain evidence="1">Nanhai2018</strain>
        <tissue evidence="1">Muscle</tissue>
    </source>
</reference>
<gene>
    <name evidence="1" type="ORF">HOLleu_07977</name>
</gene>
<accession>A0A9Q1CGT0</accession>
<sequence length="229" mass="26229">MQEHREKKGNKTEMMQGHSTATILTNRSKNQTVIRPYAKIISPKAPSFAKGTRWMHRTTLTLEKRPHKDLMESSMDIAFSGKYVASPPQRQMICPSLHKSHIELGIGEQQDLQTHYGIEYPHRTIDHPNKVHYPSIVNWSHNVTGQDMKDALSRRNHTPNYWSSYTDVHSRLGLERGEGVQQLPRPKVQYNLITGQESGPADASCRRLTSGNRILSHVRQQERESFVLG</sequence>
<evidence type="ECO:0000313" key="2">
    <source>
        <dbReference type="Proteomes" id="UP001152320"/>
    </source>
</evidence>
<organism evidence="1 2">
    <name type="scientific">Holothuria leucospilota</name>
    <name type="common">Black long sea cucumber</name>
    <name type="synonym">Mertensiothuria leucospilota</name>
    <dbReference type="NCBI Taxonomy" id="206669"/>
    <lineage>
        <taxon>Eukaryota</taxon>
        <taxon>Metazoa</taxon>
        <taxon>Echinodermata</taxon>
        <taxon>Eleutherozoa</taxon>
        <taxon>Echinozoa</taxon>
        <taxon>Holothuroidea</taxon>
        <taxon>Aspidochirotacea</taxon>
        <taxon>Aspidochirotida</taxon>
        <taxon>Holothuriidae</taxon>
        <taxon>Holothuria</taxon>
    </lineage>
</organism>
<comment type="caution">
    <text evidence="1">The sequence shown here is derived from an EMBL/GenBank/DDBJ whole genome shotgun (WGS) entry which is preliminary data.</text>
</comment>
<dbReference type="EMBL" id="JAIZAY010000003">
    <property type="protein sequence ID" value="KAJ8045052.1"/>
    <property type="molecule type" value="Genomic_DNA"/>
</dbReference>
<dbReference type="AlphaFoldDB" id="A0A9Q1CGT0"/>
<dbReference type="Proteomes" id="UP001152320">
    <property type="component" value="Chromosome 3"/>
</dbReference>
<proteinExistence type="predicted"/>
<keyword evidence="2" id="KW-1185">Reference proteome</keyword>